<accession>D1A4G6</accession>
<dbReference type="Proteomes" id="UP000001918">
    <property type="component" value="Chromosome"/>
</dbReference>
<protein>
    <submittedName>
        <fullName evidence="1">Uncharacterized protein</fullName>
    </submittedName>
</protein>
<dbReference type="KEGG" id="tcu:Tcur_0606"/>
<organism evidence="1 2">
    <name type="scientific">Thermomonospora curvata (strain ATCC 19995 / DSM 43183 / JCM 3096 / KCTC 9072 / NBRC 15933 / NCIMB 10081 / Henssen B9)</name>
    <dbReference type="NCBI Taxonomy" id="471852"/>
    <lineage>
        <taxon>Bacteria</taxon>
        <taxon>Bacillati</taxon>
        <taxon>Actinomycetota</taxon>
        <taxon>Actinomycetes</taxon>
        <taxon>Streptosporangiales</taxon>
        <taxon>Thermomonosporaceae</taxon>
        <taxon>Thermomonospora</taxon>
    </lineage>
</organism>
<proteinExistence type="predicted"/>
<evidence type="ECO:0000313" key="1">
    <source>
        <dbReference type="EMBL" id="ACY96201.1"/>
    </source>
</evidence>
<name>D1A4G6_THECD</name>
<dbReference type="HOGENOM" id="CLU_1331397_0_0_11"/>
<sequence>MSSAMPVPGLHLIRRGLELRSGAGELVGTVNRRPLSPFGEIRRWTDGKGAGSVKDMVATLDVRHSDGSAWFVFDKPKRSKEATVVLADGTPVGVIRSLLRWYHLNASFTRRYALIPATGPELLAVRPLSEQEYAITGPGGERMGGVTERLDTVLGWGGTPFGSTVEIWDELKLNDVGLPQTVQVLCIAFLCGYHCFDPRKSGYPPK</sequence>
<dbReference type="EMBL" id="CP001738">
    <property type="protein sequence ID" value="ACY96201.1"/>
    <property type="molecule type" value="Genomic_DNA"/>
</dbReference>
<gene>
    <name evidence="1" type="ordered locus">Tcur_0606</name>
</gene>
<dbReference type="AlphaFoldDB" id="D1A4G6"/>
<reference evidence="1 2" key="1">
    <citation type="journal article" date="2011" name="Stand. Genomic Sci.">
        <title>Complete genome sequence of Thermomonospora curvata type strain (B9).</title>
        <authorList>
            <person name="Chertkov O."/>
            <person name="Sikorski J."/>
            <person name="Nolan M."/>
            <person name="Lapidus A."/>
            <person name="Lucas S."/>
            <person name="Del Rio T.G."/>
            <person name="Tice H."/>
            <person name="Cheng J.F."/>
            <person name="Goodwin L."/>
            <person name="Pitluck S."/>
            <person name="Liolios K."/>
            <person name="Ivanova N."/>
            <person name="Mavromatis K."/>
            <person name="Mikhailova N."/>
            <person name="Ovchinnikova G."/>
            <person name="Pati A."/>
            <person name="Chen A."/>
            <person name="Palaniappan K."/>
            <person name="Djao O.D."/>
            <person name="Land M."/>
            <person name="Hauser L."/>
            <person name="Chang Y.J."/>
            <person name="Jeffries C.D."/>
            <person name="Brettin T."/>
            <person name="Han C."/>
            <person name="Detter J.C."/>
            <person name="Rohde M."/>
            <person name="Goker M."/>
            <person name="Woyke T."/>
            <person name="Bristow J."/>
            <person name="Eisen J.A."/>
            <person name="Markowitz V."/>
            <person name="Hugenholtz P."/>
            <person name="Klenk H.P."/>
            <person name="Kyrpides N.C."/>
        </authorList>
    </citation>
    <scope>NUCLEOTIDE SEQUENCE [LARGE SCALE GENOMIC DNA]</scope>
    <source>
        <strain evidence="2">ATCC 19995 / DSM 43183 / JCM 3096 / KCTC 9072 / NBRC 15933 / NCIMB 10081 / Henssen B9</strain>
    </source>
</reference>
<keyword evidence="2" id="KW-1185">Reference proteome</keyword>
<evidence type="ECO:0000313" key="2">
    <source>
        <dbReference type="Proteomes" id="UP000001918"/>
    </source>
</evidence>
<dbReference type="RefSeq" id="WP_012850985.1">
    <property type="nucleotide sequence ID" value="NC_013510.1"/>
</dbReference>